<dbReference type="Proteomes" id="UP001150569">
    <property type="component" value="Unassembled WGS sequence"/>
</dbReference>
<organism evidence="2 3">
    <name type="scientific">Tieghemiomyces parasiticus</name>
    <dbReference type="NCBI Taxonomy" id="78921"/>
    <lineage>
        <taxon>Eukaryota</taxon>
        <taxon>Fungi</taxon>
        <taxon>Fungi incertae sedis</taxon>
        <taxon>Zoopagomycota</taxon>
        <taxon>Kickxellomycotina</taxon>
        <taxon>Dimargaritomycetes</taxon>
        <taxon>Dimargaritales</taxon>
        <taxon>Dimargaritaceae</taxon>
        <taxon>Tieghemiomyces</taxon>
    </lineage>
</organism>
<name>A0A9W8DWC8_9FUNG</name>
<evidence type="ECO:0000313" key="2">
    <source>
        <dbReference type="EMBL" id="KAJ1926746.1"/>
    </source>
</evidence>
<reference evidence="2" key="1">
    <citation type="submission" date="2022-07" db="EMBL/GenBank/DDBJ databases">
        <title>Phylogenomic reconstructions and comparative analyses of Kickxellomycotina fungi.</title>
        <authorList>
            <person name="Reynolds N.K."/>
            <person name="Stajich J.E."/>
            <person name="Barry K."/>
            <person name="Grigoriev I.V."/>
            <person name="Crous P."/>
            <person name="Smith M.E."/>
        </authorList>
    </citation>
    <scope>NUCLEOTIDE SEQUENCE</scope>
    <source>
        <strain evidence="2">RSA 861</strain>
    </source>
</reference>
<feature type="compositionally biased region" description="Low complexity" evidence="1">
    <location>
        <begin position="195"/>
        <end position="210"/>
    </location>
</feature>
<gene>
    <name evidence="2" type="ORF">IWQ60_003515</name>
</gene>
<accession>A0A9W8DWC8</accession>
<dbReference type="AlphaFoldDB" id="A0A9W8DWC8"/>
<keyword evidence="3" id="KW-1185">Reference proteome</keyword>
<dbReference type="EMBL" id="JANBPT010000152">
    <property type="protein sequence ID" value="KAJ1926746.1"/>
    <property type="molecule type" value="Genomic_DNA"/>
</dbReference>
<evidence type="ECO:0000313" key="3">
    <source>
        <dbReference type="Proteomes" id="UP001150569"/>
    </source>
</evidence>
<feature type="region of interest" description="Disordered" evidence="1">
    <location>
        <begin position="27"/>
        <end position="93"/>
    </location>
</feature>
<feature type="region of interest" description="Disordered" evidence="1">
    <location>
        <begin position="243"/>
        <end position="272"/>
    </location>
</feature>
<sequence length="375" mass="40876">MQSPFQRPVVSTNDYRLQTMAHRGPVHRHTASYPTAFPPHPYISGPASPVSPDDSPSHLATHHQYTQSHGSPGYFNSRCGSPDVGDRPKSGRSRNWSYTEKKVLLGLVHAYMPHVTNDDAAWNTISQTLLQRCGQVWGVPQIKQQVRDLKKKFKRTCAATSSTTTVTSFEFHDIIRAIFDKQEDMERSPLFGAGDSSSSDLAAPVSSTSSLPTVATLSSGEPLALRSIATNVRQTRTASLSYLPTTPRAQPYPVSNRRRTGSASPLERPSYFMPIPLTQTSSAPVMTSARLVTPGTSPQVSYTIIPPISADRAGHTGPLPALSLAAAAVAVPIDPAFVRLENELGELRMAQRDLDRRIAETTGRLNELKQSTLHS</sequence>
<comment type="caution">
    <text evidence="2">The sequence shown here is derived from an EMBL/GenBank/DDBJ whole genome shotgun (WGS) entry which is preliminary data.</text>
</comment>
<evidence type="ECO:0000256" key="1">
    <source>
        <dbReference type="SAM" id="MobiDB-lite"/>
    </source>
</evidence>
<proteinExistence type="predicted"/>
<feature type="compositionally biased region" description="Low complexity" evidence="1">
    <location>
        <begin position="44"/>
        <end position="54"/>
    </location>
</feature>
<feature type="region of interest" description="Disordered" evidence="1">
    <location>
        <begin position="188"/>
        <end position="213"/>
    </location>
</feature>
<protein>
    <submittedName>
        <fullName evidence="2">Uncharacterized protein</fullName>
    </submittedName>
</protein>